<accession>A0A2J9PPZ7</accession>
<dbReference type="GO" id="GO:0008237">
    <property type="term" value="F:metallopeptidase activity"/>
    <property type="evidence" value="ECO:0007669"/>
    <property type="project" value="UniProtKB-KW"/>
</dbReference>
<evidence type="ECO:0000256" key="2">
    <source>
        <dbReference type="ARBA" id="ARBA00022670"/>
    </source>
</evidence>
<keyword evidence="4" id="KW-0378">Hydrolase</keyword>
<dbReference type="InterPro" id="IPR025657">
    <property type="entry name" value="RadC_JAB"/>
</dbReference>
<dbReference type="PANTHER" id="PTHR30471:SF3">
    <property type="entry name" value="UPF0758 PROTEIN YEES-RELATED"/>
    <property type="match status" value="1"/>
</dbReference>
<dbReference type="CDD" id="cd08071">
    <property type="entry name" value="MPN_DUF2466"/>
    <property type="match status" value="1"/>
</dbReference>
<evidence type="ECO:0000256" key="5">
    <source>
        <dbReference type="ARBA" id="ARBA00022833"/>
    </source>
</evidence>
<dbReference type="GO" id="GO:0006508">
    <property type="term" value="P:proteolysis"/>
    <property type="evidence" value="ECO:0007669"/>
    <property type="project" value="UniProtKB-KW"/>
</dbReference>
<dbReference type="InterPro" id="IPR010994">
    <property type="entry name" value="RuvA_2-like"/>
</dbReference>
<dbReference type="AlphaFoldDB" id="A0A2J9PPZ7"/>
<keyword evidence="3" id="KW-0479">Metal-binding</keyword>
<evidence type="ECO:0000256" key="4">
    <source>
        <dbReference type="ARBA" id="ARBA00022801"/>
    </source>
</evidence>
<proteinExistence type="inferred from homology"/>
<evidence type="ECO:0000259" key="8">
    <source>
        <dbReference type="PROSITE" id="PS50249"/>
    </source>
</evidence>
<dbReference type="Gene3D" id="1.10.150.20">
    <property type="entry name" value="5' to 3' exonuclease, C-terminal subdomain"/>
    <property type="match status" value="1"/>
</dbReference>
<organism evidence="9 10">
    <name type="scientific">Aerococcus viridans</name>
    <dbReference type="NCBI Taxonomy" id="1377"/>
    <lineage>
        <taxon>Bacteria</taxon>
        <taxon>Bacillati</taxon>
        <taxon>Bacillota</taxon>
        <taxon>Bacilli</taxon>
        <taxon>Lactobacillales</taxon>
        <taxon>Aerococcaceae</taxon>
        <taxon>Aerococcus</taxon>
    </lineage>
</organism>
<evidence type="ECO:0000256" key="7">
    <source>
        <dbReference type="RuleBase" id="RU003797"/>
    </source>
</evidence>
<dbReference type="NCBIfam" id="NF000642">
    <property type="entry name" value="PRK00024.1"/>
    <property type="match status" value="1"/>
</dbReference>
<keyword evidence="5" id="KW-0862">Zinc</keyword>
<feature type="domain" description="MPN" evidence="8">
    <location>
        <begin position="118"/>
        <end position="240"/>
    </location>
</feature>
<comment type="caution">
    <text evidence="9">The sequence shown here is derived from an EMBL/GenBank/DDBJ whole genome shotgun (WGS) entry which is preliminary data.</text>
</comment>
<dbReference type="PANTHER" id="PTHR30471">
    <property type="entry name" value="DNA REPAIR PROTEIN RADC"/>
    <property type="match status" value="1"/>
</dbReference>
<dbReference type="SUPFAM" id="SSF47781">
    <property type="entry name" value="RuvA domain 2-like"/>
    <property type="match status" value="1"/>
</dbReference>
<gene>
    <name evidence="9" type="ORF">A6J77_007395</name>
</gene>
<dbReference type="InterPro" id="IPR046778">
    <property type="entry name" value="UPF0758_N"/>
</dbReference>
<evidence type="ECO:0000256" key="6">
    <source>
        <dbReference type="ARBA" id="ARBA00023049"/>
    </source>
</evidence>
<dbReference type="PROSITE" id="PS50249">
    <property type="entry name" value="MPN"/>
    <property type="match status" value="1"/>
</dbReference>
<dbReference type="InterPro" id="IPR001405">
    <property type="entry name" value="UPF0758"/>
</dbReference>
<dbReference type="EMBL" id="NBTM02000001">
    <property type="protein sequence ID" value="PNL92060.1"/>
    <property type="molecule type" value="Genomic_DNA"/>
</dbReference>
<evidence type="ECO:0000313" key="10">
    <source>
        <dbReference type="Proteomes" id="UP000192813"/>
    </source>
</evidence>
<dbReference type="Pfam" id="PF20582">
    <property type="entry name" value="UPF0758_N"/>
    <property type="match status" value="1"/>
</dbReference>
<dbReference type="NCBIfam" id="TIGR00608">
    <property type="entry name" value="radc"/>
    <property type="match status" value="1"/>
</dbReference>
<sequence length="241" mass="26882">MVEGCEGMTENQVLLKTTIHELPEEIRPRERLMTHGAESLTMYELLAIVLRTGNRSLNAIQLAMKIIQHFGTRYDLRTASYHDLIQLPGVGPAKAVEIQAAIEFGRRLYQSNQEKLGVIMSTKDAGNYCIEKLKDLQQENVMALYLNTKNQIVKEKTIFVGSLNASVAHPREIFKEGVRASAARIIVAHNHPSSNPSPSQADIDFTRRLAEVGELIGIEILDHIIVGGDAFLSLQEYGVFE</sequence>
<dbReference type="Pfam" id="PF04002">
    <property type="entry name" value="RadC"/>
    <property type="match status" value="1"/>
</dbReference>
<dbReference type="InterPro" id="IPR037518">
    <property type="entry name" value="MPN"/>
</dbReference>
<protein>
    <recommendedName>
        <fullName evidence="8">MPN domain-containing protein</fullName>
    </recommendedName>
</protein>
<dbReference type="GO" id="GO:0046872">
    <property type="term" value="F:metal ion binding"/>
    <property type="evidence" value="ECO:0007669"/>
    <property type="project" value="UniProtKB-KW"/>
</dbReference>
<reference evidence="10" key="1">
    <citation type="submission" date="2017-12" db="EMBL/GenBank/DDBJ databases">
        <title>FDA dAtabase for Regulatory Grade micrObial Sequences (FDA-ARGOS): Supporting development and validation of Infectious Disease Dx tests.</title>
        <authorList>
            <person name="Hoffmann M."/>
            <person name="Allard M."/>
            <person name="Evans P."/>
            <person name="Brown E."/>
            <person name="Tallon L."/>
            <person name="Sadzewicz L."/>
            <person name="Sengamalay N."/>
            <person name="Ott S."/>
            <person name="Godinez A."/>
            <person name="Nagaraj S."/>
            <person name="Vavikolanu K."/>
            <person name="Aluvathingal J."/>
            <person name="Nadendla S."/>
            <person name="Sichtig H."/>
        </authorList>
    </citation>
    <scope>NUCLEOTIDE SEQUENCE [LARGE SCALE GENOMIC DNA]</scope>
    <source>
        <strain evidence="10">FDAARGOS_249</strain>
    </source>
</reference>
<dbReference type="Gene3D" id="3.40.140.10">
    <property type="entry name" value="Cytidine Deaminase, domain 2"/>
    <property type="match status" value="1"/>
</dbReference>
<name>A0A2J9PPZ7_9LACT</name>
<evidence type="ECO:0000256" key="1">
    <source>
        <dbReference type="ARBA" id="ARBA00010243"/>
    </source>
</evidence>
<comment type="similarity">
    <text evidence="1 7">Belongs to the UPF0758 family.</text>
</comment>
<keyword evidence="6" id="KW-0482">Metalloprotease</keyword>
<dbReference type="Proteomes" id="UP000192813">
    <property type="component" value="Unassembled WGS sequence"/>
</dbReference>
<evidence type="ECO:0000313" key="9">
    <source>
        <dbReference type="EMBL" id="PNL92060.1"/>
    </source>
</evidence>
<evidence type="ECO:0000256" key="3">
    <source>
        <dbReference type="ARBA" id="ARBA00022723"/>
    </source>
</evidence>
<keyword evidence="2" id="KW-0645">Protease</keyword>